<dbReference type="GO" id="GO:0005615">
    <property type="term" value="C:extracellular space"/>
    <property type="evidence" value="ECO:0007669"/>
    <property type="project" value="TreeGrafter"/>
</dbReference>
<keyword evidence="2" id="KW-0964">Secreted</keyword>
<feature type="transmembrane region" description="Helical" evidence="7">
    <location>
        <begin position="122"/>
        <end position="144"/>
    </location>
</feature>
<keyword evidence="7" id="KW-0472">Membrane</keyword>
<dbReference type="GO" id="GO:0045840">
    <property type="term" value="P:positive regulation of mitotic nuclear division"/>
    <property type="evidence" value="ECO:0007669"/>
    <property type="project" value="TreeGrafter"/>
</dbReference>
<feature type="domain" description="EGF-like" evidence="9">
    <location>
        <begin position="65"/>
        <end position="106"/>
    </location>
</feature>
<evidence type="ECO:0000256" key="1">
    <source>
        <dbReference type="ARBA" id="ARBA00004613"/>
    </source>
</evidence>
<dbReference type="SUPFAM" id="SSF57196">
    <property type="entry name" value="EGF/Laminin"/>
    <property type="match status" value="1"/>
</dbReference>
<dbReference type="PANTHER" id="PTHR10740">
    <property type="entry name" value="TRANSFORMING GROWTH FACTOR ALPHA"/>
    <property type="match status" value="1"/>
</dbReference>
<evidence type="ECO:0000259" key="9">
    <source>
        <dbReference type="PROSITE" id="PS50026"/>
    </source>
</evidence>
<evidence type="ECO:0000256" key="5">
    <source>
        <dbReference type="ARBA" id="ARBA00023157"/>
    </source>
</evidence>
<dbReference type="PROSITE" id="PS00022">
    <property type="entry name" value="EGF_1"/>
    <property type="match status" value="1"/>
</dbReference>
<dbReference type="AlphaFoldDB" id="A0A3B4F8K3"/>
<comment type="caution">
    <text evidence="6">Lacks conserved residue(s) required for the propagation of feature annotation.</text>
</comment>
<evidence type="ECO:0000313" key="10">
    <source>
        <dbReference type="Ensembl" id="ENSPNYP00000006842.1"/>
    </source>
</evidence>
<evidence type="ECO:0000256" key="7">
    <source>
        <dbReference type="SAM" id="Phobius"/>
    </source>
</evidence>
<dbReference type="InterPro" id="IPR000742">
    <property type="entry name" value="EGF"/>
</dbReference>
<proteinExistence type="predicted"/>
<dbReference type="GeneTree" id="ENSGT00730000113053"/>
<dbReference type="PROSITE" id="PS50026">
    <property type="entry name" value="EGF_3"/>
    <property type="match status" value="1"/>
</dbReference>
<evidence type="ECO:0000256" key="4">
    <source>
        <dbReference type="ARBA" id="ARBA00022729"/>
    </source>
</evidence>
<keyword evidence="3 6" id="KW-0245">EGF-like domain</keyword>
<dbReference type="GO" id="GO:0005154">
    <property type="term" value="F:epidermal growth factor receptor binding"/>
    <property type="evidence" value="ECO:0007669"/>
    <property type="project" value="TreeGrafter"/>
</dbReference>
<protein>
    <submittedName>
        <fullName evidence="10">Epigen-like</fullName>
    </submittedName>
</protein>
<accession>A0A3B4F8K3</accession>
<feature type="signal peptide" evidence="8">
    <location>
        <begin position="1"/>
        <end position="29"/>
    </location>
</feature>
<dbReference type="Ensembl" id="ENSPNYT00000007011.1">
    <property type="protein sequence ID" value="ENSPNYP00000006842.1"/>
    <property type="gene ID" value="ENSPNYG00000005264.1"/>
</dbReference>
<comment type="subcellular location">
    <subcellularLocation>
        <location evidence="1">Secreted</location>
    </subcellularLocation>
</comment>
<evidence type="ECO:0000256" key="3">
    <source>
        <dbReference type="ARBA" id="ARBA00022536"/>
    </source>
</evidence>
<keyword evidence="7" id="KW-0812">Transmembrane</keyword>
<dbReference type="PANTHER" id="PTHR10740:SF14">
    <property type="entry name" value="EGF-LIKE DOMAIN-CONTAINING PROTEIN"/>
    <property type="match status" value="1"/>
</dbReference>
<dbReference type="GO" id="GO:0008083">
    <property type="term" value="F:growth factor activity"/>
    <property type="evidence" value="ECO:0007669"/>
    <property type="project" value="TreeGrafter"/>
</dbReference>
<keyword evidence="4 8" id="KW-0732">Signal</keyword>
<evidence type="ECO:0000256" key="6">
    <source>
        <dbReference type="PROSITE-ProRule" id="PRU00076"/>
    </source>
</evidence>
<keyword evidence="5 6" id="KW-1015">Disulfide bond</keyword>
<feature type="disulfide bond" evidence="6">
    <location>
        <begin position="77"/>
        <end position="94"/>
    </location>
</feature>
<feature type="disulfide bond" evidence="6">
    <location>
        <begin position="96"/>
        <end position="105"/>
    </location>
</feature>
<name>A0A3B4F8K3_9CICH</name>
<reference evidence="10" key="1">
    <citation type="submission" date="2023-09" db="UniProtKB">
        <authorList>
            <consortium name="Ensembl"/>
        </authorList>
    </citation>
    <scope>IDENTIFICATION</scope>
</reference>
<organism evidence="10">
    <name type="scientific">Pundamilia nyererei</name>
    <dbReference type="NCBI Taxonomy" id="303518"/>
    <lineage>
        <taxon>Eukaryota</taxon>
        <taxon>Metazoa</taxon>
        <taxon>Chordata</taxon>
        <taxon>Craniata</taxon>
        <taxon>Vertebrata</taxon>
        <taxon>Euteleostomi</taxon>
        <taxon>Actinopterygii</taxon>
        <taxon>Neopterygii</taxon>
        <taxon>Teleostei</taxon>
        <taxon>Neoteleostei</taxon>
        <taxon>Acanthomorphata</taxon>
        <taxon>Ovalentaria</taxon>
        <taxon>Cichlomorphae</taxon>
        <taxon>Cichliformes</taxon>
        <taxon>Cichlidae</taxon>
        <taxon>African cichlids</taxon>
        <taxon>Pseudocrenilabrinae</taxon>
        <taxon>Haplochromini</taxon>
        <taxon>Pundamilia</taxon>
    </lineage>
</organism>
<sequence>FFNIIFFFSFTAFLPAVTVLVLLAAAGHSSVVNDNLQTKAPPLSNSSLTTQFSNSDMELPQVLPLHKPCRSEHASYCVNGGKCMYPQDSDKPSCICEPSYSGPRCMFVEPIRGVTLLDVEQVIGIIFGVFILIIFLTIAFYFFVYKRCTESTVPIKYAPAKTSV</sequence>
<dbReference type="GO" id="GO:0008284">
    <property type="term" value="P:positive regulation of cell population proliferation"/>
    <property type="evidence" value="ECO:0007669"/>
    <property type="project" value="TreeGrafter"/>
</dbReference>
<feature type="chain" id="PRO_5017390435" evidence="8">
    <location>
        <begin position="30"/>
        <end position="164"/>
    </location>
</feature>
<keyword evidence="7" id="KW-1133">Transmembrane helix</keyword>
<evidence type="ECO:0000256" key="2">
    <source>
        <dbReference type="ARBA" id="ARBA00022525"/>
    </source>
</evidence>
<dbReference type="GO" id="GO:0007173">
    <property type="term" value="P:epidermal growth factor receptor signaling pathway"/>
    <property type="evidence" value="ECO:0007669"/>
    <property type="project" value="TreeGrafter"/>
</dbReference>
<dbReference type="Gene3D" id="2.10.25.10">
    <property type="entry name" value="Laminin"/>
    <property type="match status" value="1"/>
</dbReference>
<dbReference type="STRING" id="303518.ENSPNYP00000006842"/>
<evidence type="ECO:0000256" key="8">
    <source>
        <dbReference type="SAM" id="SignalP"/>
    </source>
</evidence>